<sequence length="178" mass="19864">MAAIVVILVLYALLEWRDYLGTQRSRYRQSLGQMARLQQQQRPDLWAMRASDAQAELLTARSALWRNVSAGQAQAEVRDWLTSLLRQADAKGSSVRVTEPEAAIDAASVQDRLPESLKSLRPLRARVEFNSDASVLLAVLAGMNDAEHRVVVDGLNAKPARTEMTLTFWFDLSATEKP</sequence>
<evidence type="ECO:0008006" key="3">
    <source>
        <dbReference type="Google" id="ProtNLM"/>
    </source>
</evidence>
<gene>
    <name evidence="1" type="ORF">DI603_22295</name>
</gene>
<organism evidence="1 2">
    <name type="scientific">Roseateles depolymerans</name>
    <dbReference type="NCBI Taxonomy" id="76731"/>
    <lineage>
        <taxon>Bacteria</taxon>
        <taxon>Pseudomonadati</taxon>
        <taxon>Pseudomonadota</taxon>
        <taxon>Betaproteobacteria</taxon>
        <taxon>Burkholderiales</taxon>
        <taxon>Sphaerotilaceae</taxon>
        <taxon>Roseateles</taxon>
    </lineage>
</organism>
<evidence type="ECO:0000313" key="1">
    <source>
        <dbReference type="EMBL" id="PZP27300.1"/>
    </source>
</evidence>
<comment type="caution">
    <text evidence="1">The sequence shown here is derived from an EMBL/GenBank/DDBJ whole genome shotgun (WGS) entry which is preliminary data.</text>
</comment>
<protein>
    <recommendedName>
        <fullName evidence="3">General secretion pathway protein GspM</fullName>
    </recommendedName>
</protein>
<dbReference type="Proteomes" id="UP000249633">
    <property type="component" value="Unassembled WGS sequence"/>
</dbReference>
<dbReference type="AlphaFoldDB" id="A0A2W5DFW5"/>
<proteinExistence type="predicted"/>
<name>A0A2W5DFW5_9BURK</name>
<evidence type="ECO:0000313" key="2">
    <source>
        <dbReference type="Proteomes" id="UP000249633"/>
    </source>
</evidence>
<accession>A0A2W5DFW5</accession>
<reference evidence="1 2" key="1">
    <citation type="submission" date="2017-08" db="EMBL/GenBank/DDBJ databases">
        <title>Infants hospitalized years apart are colonized by the same room-sourced microbial strains.</title>
        <authorList>
            <person name="Brooks B."/>
            <person name="Olm M.R."/>
            <person name="Firek B.A."/>
            <person name="Baker R."/>
            <person name="Thomas B.C."/>
            <person name="Morowitz M.J."/>
            <person name="Banfield J.F."/>
        </authorList>
    </citation>
    <scope>NUCLEOTIDE SEQUENCE [LARGE SCALE GENOMIC DNA]</scope>
    <source>
        <strain evidence="1">S2_012_000_R2_81</strain>
    </source>
</reference>
<dbReference type="EMBL" id="QFOD01000032">
    <property type="protein sequence ID" value="PZP27300.1"/>
    <property type="molecule type" value="Genomic_DNA"/>
</dbReference>